<sequence length="604" mass="65704">MNGEAYEKRPISVGPWGGQEGEQWDDGAYTAVRQVVITHGAGIDAIQFEYDLKGTSIWSQKHGGNGGKTTDKIKLNVPDEYLISISGHYGSVNSWGPTFVRSLMFQSNKRSYGPCGVQQGTHFTFSMDGGKIVGFHGKAGWFIDSIGLHLKSTREPNPSKALVSTQSFVATGTDRAGFNVVQGSVGKGYDIVLAVRQKEDFEKASSNISRQSSTSSEEDTNEKQLSFPAYSTKGSPTYEEGKEGSTAVSYGPWGGGGGSVFDDGVYTGVRQINLTRTTAITSIKVFYDRKGKGIWGNKIGGTGALKSDKIIFDFPFEVLTHITGYYAPLIYMGPNVIKSLSFHTTKKKYGPYGEEQGTPFTSKLKEGMVVGFFGRRGWFIDAIGVHVLEGKVSTPTPPTHRSASIDLTGLPIAEMDNPQWSNKLVLAKPGPNEEVTYGVVKEPAPCGPGPWGGDGGRPWDDGVFTGIKQIYLTRGDAICSIQIEYDRSGQSVWSVRHGGSGTATNKIKFDFPHEVVICISGYYGNVNKDSHVKAIKSLTFHTSRGKYGPFGEEVGTFFTSMTTEGKIVGFHGRSSMYLDAIGVHMQHWLGNDRRGRSVFNKFFG</sequence>
<dbReference type="InterPro" id="IPR033734">
    <property type="entry name" value="Jacalin-like_lectin_dom_plant"/>
</dbReference>
<evidence type="ECO:0000259" key="4">
    <source>
        <dbReference type="PROSITE" id="PS51752"/>
    </source>
</evidence>
<name>A0AAP0I5B6_9MAGN</name>
<dbReference type="FunFam" id="2.100.10.30:FF:000001">
    <property type="entry name" value="Jacalin-related lectin 33"/>
    <property type="match status" value="3"/>
</dbReference>
<dbReference type="CDD" id="cd09612">
    <property type="entry name" value="Jacalin"/>
    <property type="match status" value="3"/>
</dbReference>
<reference evidence="5 6" key="1">
    <citation type="submission" date="2024-01" db="EMBL/GenBank/DDBJ databases">
        <title>Genome assemblies of Stephania.</title>
        <authorList>
            <person name="Yang L."/>
        </authorList>
    </citation>
    <scope>NUCLEOTIDE SEQUENCE [LARGE SCALE GENOMIC DNA]</scope>
    <source>
        <strain evidence="5">QJT</strain>
        <tissue evidence="5">Leaf</tissue>
    </source>
</reference>
<evidence type="ECO:0000313" key="6">
    <source>
        <dbReference type="Proteomes" id="UP001417504"/>
    </source>
</evidence>
<dbReference type="Pfam" id="PF01419">
    <property type="entry name" value="Jacalin"/>
    <property type="match status" value="3"/>
</dbReference>
<dbReference type="PANTHER" id="PTHR47293">
    <property type="entry name" value="JACALIN-RELATED LECTIN 3"/>
    <property type="match status" value="1"/>
</dbReference>
<dbReference type="GO" id="GO:0030246">
    <property type="term" value="F:carbohydrate binding"/>
    <property type="evidence" value="ECO:0007669"/>
    <property type="project" value="UniProtKB-KW"/>
</dbReference>
<dbReference type="InterPro" id="IPR036404">
    <property type="entry name" value="Jacalin-like_lectin_dom_sf"/>
</dbReference>
<feature type="domain" description="Jacalin-type lectin" evidence="4">
    <location>
        <begin position="445"/>
        <end position="587"/>
    </location>
</feature>
<dbReference type="SUPFAM" id="SSF51101">
    <property type="entry name" value="Mannose-binding lectins"/>
    <property type="match status" value="3"/>
</dbReference>
<comment type="similarity">
    <text evidence="1">Belongs to the jacalin lectin family.</text>
</comment>
<proteinExistence type="inferred from homology"/>
<organism evidence="5 6">
    <name type="scientific">Stephania japonica</name>
    <dbReference type="NCBI Taxonomy" id="461633"/>
    <lineage>
        <taxon>Eukaryota</taxon>
        <taxon>Viridiplantae</taxon>
        <taxon>Streptophyta</taxon>
        <taxon>Embryophyta</taxon>
        <taxon>Tracheophyta</taxon>
        <taxon>Spermatophyta</taxon>
        <taxon>Magnoliopsida</taxon>
        <taxon>Ranunculales</taxon>
        <taxon>Menispermaceae</taxon>
        <taxon>Menispermoideae</taxon>
        <taxon>Cissampelideae</taxon>
        <taxon>Stephania</taxon>
    </lineage>
</organism>
<feature type="compositionally biased region" description="Low complexity" evidence="3">
    <location>
        <begin position="205"/>
        <end position="215"/>
    </location>
</feature>
<dbReference type="EMBL" id="JBBNAE010000007">
    <property type="protein sequence ID" value="KAK9108927.1"/>
    <property type="molecule type" value="Genomic_DNA"/>
</dbReference>
<keyword evidence="6" id="KW-1185">Reference proteome</keyword>
<dbReference type="AlphaFoldDB" id="A0AAP0I5B6"/>
<dbReference type="Proteomes" id="UP001417504">
    <property type="component" value="Unassembled WGS sequence"/>
</dbReference>
<evidence type="ECO:0000256" key="2">
    <source>
        <dbReference type="ARBA" id="ARBA00022734"/>
    </source>
</evidence>
<evidence type="ECO:0000313" key="5">
    <source>
        <dbReference type="EMBL" id="KAK9108927.1"/>
    </source>
</evidence>
<protein>
    <recommendedName>
        <fullName evidence="4">Jacalin-type lectin domain-containing protein</fullName>
    </recommendedName>
</protein>
<dbReference type="SMART" id="SM00915">
    <property type="entry name" value="Jacalin"/>
    <property type="match status" value="3"/>
</dbReference>
<gene>
    <name evidence="5" type="ORF">Sjap_016987</name>
</gene>
<evidence type="ECO:0000256" key="1">
    <source>
        <dbReference type="ARBA" id="ARBA00006568"/>
    </source>
</evidence>
<feature type="region of interest" description="Disordered" evidence="3">
    <location>
        <begin position="204"/>
        <end position="244"/>
    </location>
</feature>
<comment type="caution">
    <text evidence="5">The sequence shown here is derived from an EMBL/GenBank/DDBJ whole genome shotgun (WGS) entry which is preliminary data.</text>
</comment>
<dbReference type="Gene3D" id="2.100.10.30">
    <property type="entry name" value="Jacalin-like lectin domain"/>
    <property type="match status" value="3"/>
</dbReference>
<dbReference type="PROSITE" id="PS51752">
    <property type="entry name" value="JACALIN_LECTIN"/>
    <property type="match status" value="3"/>
</dbReference>
<dbReference type="InterPro" id="IPR001229">
    <property type="entry name" value="Jacalin-like_lectin_dom"/>
</dbReference>
<accession>A0AAP0I5B6</accession>
<evidence type="ECO:0000256" key="3">
    <source>
        <dbReference type="SAM" id="MobiDB-lite"/>
    </source>
</evidence>
<feature type="domain" description="Jacalin-type lectin" evidence="4">
    <location>
        <begin position="247"/>
        <end position="389"/>
    </location>
</feature>
<dbReference type="PANTHER" id="PTHR47293:SF74">
    <property type="entry name" value="JACALIN-TYPE LECTIN DOMAIN-CONTAINING PROTEIN"/>
    <property type="match status" value="1"/>
</dbReference>
<keyword evidence="2" id="KW-0430">Lectin</keyword>
<feature type="domain" description="Jacalin-type lectin" evidence="4">
    <location>
        <begin position="10"/>
        <end position="152"/>
    </location>
</feature>